<proteinExistence type="predicted"/>
<evidence type="ECO:0000313" key="2">
    <source>
        <dbReference type="EMBL" id="KAE9407635.1"/>
    </source>
</evidence>
<evidence type="ECO:0000256" key="1">
    <source>
        <dbReference type="SAM" id="MobiDB-lite"/>
    </source>
</evidence>
<protein>
    <submittedName>
        <fullName evidence="2">Uncharacterized protein</fullName>
    </submittedName>
</protein>
<gene>
    <name evidence="2" type="ORF">BT96DRAFT_933073</name>
</gene>
<keyword evidence="3" id="KW-1185">Reference proteome</keyword>
<dbReference type="AlphaFoldDB" id="A0A6A4IG61"/>
<dbReference type="Proteomes" id="UP000799118">
    <property type="component" value="Unassembled WGS sequence"/>
</dbReference>
<name>A0A6A4IG61_9AGAR</name>
<feature type="region of interest" description="Disordered" evidence="1">
    <location>
        <begin position="136"/>
        <end position="158"/>
    </location>
</feature>
<accession>A0A6A4IG61</accession>
<reference evidence="2" key="1">
    <citation type="journal article" date="2019" name="Environ. Microbiol.">
        <title>Fungal ecological strategies reflected in gene transcription - a case study of two litter decomposers.</title>
        <authorList>
            <person name="Barbi F."/>
            <person name="Kohler A."/>
            <person name="Barry K."/>
            <person name="Baskaran P."/>
            <person name="Daum C."/>
            <person name="Fauchery L."/>
            <person name="Ihrmark K."/>
            <person name="Kuo A."/>
            <person name="LaButti K."/>
            <person name="Lipzen A."/>
            <person name="Morin E."/>
            <person name="Grigoriev I.V."/>
            <person name="Henrissat B."/>
            <person name="Lindahl B."/>
            <person name="Martin F."/>
        </authorList>
    </citation>
    <scope>NUCLEOTIDE SEQUENCE</scope>
    <source>
        <strain evidence="2">JB14</strain>
    </source>
</reference>
<dbReference type="EMBL" id="ML769394">
    <property type="protein sequence ID" value="KAE9407635.1"/>
    <property type="molecule type" value="Genomic_DNA"/>
</dbReference>
<organism evidence="2 3">
    <name type="scientific">Gymnopus androsaceus JB14</name>
    <dbReference type="NCBI Taxonomy" id="1447944"/>
    <lineage>
        <taxon>Eukaryota</taxon>
        <taxon>Fungi</taxon>
        <taxon>Dikarya</taxon>
        <taxon>Basidiomycota</taxon>
        <taxon>Agaricomycotina</taxon>
        <taxon>Agaricomycetes</taxon>
        <taxon>Agaricomycetidae</taxon>
        <taxon>Agaricales</taxon>
        <taxon>Marasmiineae</taxon>
        <taxon>Omphalotaceae</taxon>
        <taxon>Gymnopus</taxon>
    </lineage>
</organism>
<sequence>MSLEDTSAATAGVLASVITVAASSGVDNSFLIKQHSQYHAVFESISNNLDPQEFNSRFTTNFANGVFEDDPEYLAECKRNWLVNPQVLISSKLHQLDDPLLDPSIPGFKNPEFIPFVETNEPGVTKTTNVDKAAATQKRCHSDGLNSNSSASITEANAQTSQKKTRMIAYVEVPKLSDIPAEVNDKVPDQPRTWGKGLQDLSGRACSWNRELKNIDPLLDCLQAIGYQGYQALIADIQNLLGLHQAYDAALQAHESSRQSLLALGNAIKFAQGHINSVMHDP</sequence>
<feature type="compositionally biased region" description="Polar residues" evidence="1">
    <location>
        <begin position="144"/>
        <end position="158"/>
    </location>
</feature>
<evidence type="ECO:0000313" key="3">
    <source>
        <dbReference type="Proteomes" id="UP000799118"/>
    </source>
</evidence>